<evidence type="ECO:0000313" key="13">
    <source>
        <dbReference type="Proteomes" id="UP000694394"/>
    </source>
</evidence>
<evidence type="ECO:0000256" key="1">
    <source>
        <dbReference type="ARBA" id="ARBA00003829"/>
    </source>
</evidence>
<comment type="subcellular location">
    <subcellularLocation>
        <location evidence="2 9">Secreted</location>
    </subcellularLocation>
</comment>
<protein>
    <recommendedName>
        <fullName evidence="4 9">Kappa-casein</fullName>
    </recommendedName>
</protein>
<gene>
    <name evidence="12" type="primary">CSN3</name>
</gene>
<evidence type="ECO:0000256" key="7">
    <source>
        <dbReference type="ARBA" id="ARBA00022743"/>
    </source>
</evidence>
<dbReference type="GeneTree" id="ENSGT00390000009184"/>
<feature type="signal peptide" evidence="11">
    <location>
        <begin position="1"/>
        <end position="20"/>
    </location>
</feature>
<dbReference type="AlphaFoldDB" id="A0A8C5V3L3"/>
<feature type="chain" id="PRO_5034597104" description="Kappa-casein" evidence="11">
    <location>
        <begin position="21"/>
        <end position="182"/>
    </location>
</feature>
<evidence type="ECO:0000256" key="4">
    <source>
        <dbReference type="ARBA" id="ARBA00017238"/>
    </source>
</evidence>
<dbReference type="PANTHER" id="PTHR11470:SF2">
    <property type="entry name" value="KAPPA-CASEIN"/>
    <property type="match status" value="1"/>
</dbReference>
<dbReference type="GO" id="GO:0007595">
    <property type="term" value="P:lactation"/>
    <property type="evidence" value="ECO:0007669"/>
    <property type="project" value="Ensembl"/>
</dbReference>
<dbReference type="GO" id="GO:0005615">
    <property type="term" value="C:extracellular space"/>
    <property type="evidence" value="ECO:0007669"/>
    <property type="project" value="Ensembl"/>
</dbReference>
<dbReference type="GO" id="GO:0050821">
    <property type="term" value="P:protein stabilization"/>
    <property type="evidence" value="ECO:0007669"/>
    <property type="project" value="Ensembl"/>
</dbReference>
<dbReference type="PIRSF" id="PIRSF002374">
    <property type="entry name" value="Casein_kappa"/>
    <property type="match status" value="1"/>
</dbReference>
<dbReference type="Proteomes" id="UP000694394">
    <property type="component" value="Chromosome 26"/>
</dbReference>
<comment type="function">
    <text evidence="1 9">Kappa-casein stabilizes micelle formation, preventing casein precipitation in milk.</text>
</comment>
<evidence type="ECO:0000256" key="8">
    <source>
        <dbReference type="ARBA" id="ARBA00023180"/>
    </source>
</evidence>
<evidence type="ECO:0000256" key="11">
    <source>
        <dbReference type="SAM" id="SignalP"/>
    </source>
</evidence>
<keyword evidence="6" id="KW-0597">Phosphoprotein</keyword>
<name>A0A8C5V3L3_MICMU</name>
<dbReference type="PANTHER" id="PTHR11470">
    <property type="entry name" value="KAPPA CASEIN"/>
    <property type="match status" value="1"/>
</dbReference>
<evidence type="ECO:0000256" key="5">
    <source>
        <dbReference type="ARBA" id="ARBA00022525"/>
    </source>
</evidence>
<reference evidence="12" key="3">
    <citation type="submission" date="2025-09" db="UniProtKB">
        <authorList>
            <consortium name="Ensembl"/>
        </authorList>
    </citation>
    <scope>IDENTIFICATION</scope>
</reference>
<dbReference type="InterPro" id="IPR000117">
    <property type="entry name" value="Casein_kappa"/>
</dbReference>
<evidence type="ECO:0000256" key="3">
    <source>
        <dbReference type="ARBA" id="ARBA00005332"/>
    </source>
</evidence>
<evidence type="ECO:0000256" key="6">
    <source>
        <dbReference type="ARBA" id="ARBA00022553"/>
    </source>
</evidence>
<comment type="similarity">
    <text evidence="3 9">Belongs to the kappa-casein family.</text>
</comment>
<evidence type="ECO:0000256" key="10">
    <source>
        <dbReference type="SAM" id="MobiDB-lite"/>
    </source>
</evidence>
<feature type="region of interest" description="Disordered" evidence="10">
    <location>
        <begin position="161"/>
        <end position="182"/>
    </location>
</feature>
<proteinExistence type="inferred from homology"/>
<evidence type="ECO:0000256" key="9">
    <source>
        <dbReference type="PIRNR" id="PIRNR002374"/>
    </source>
</evidence>
<keyword evidence="5 9" id="KW-0964">Secreted</keyword>
<organism evidence="12 13">
    <name type="scientific">Microcebus murinus</name>
    <name type="common">Gray mouse lemur</name>
    <name type="synonym">Lemur murinus</name>
    <dbReference type="NCBI Taxonomy" id="30608"/>
    <lineage>
        <taxon>Eukaryota</taxon>
        <taxon>Metazoa</taxon>
        <taxon>Chordata</taxon>
        <taxon>Craniata</taxon>
        <taxon>Vertebrata</taxon>
        <taxon>Euteleostomi</taxon>
        <taxon>Mammalia</taxon>
        <taxon>Eutheria</taxon>
        <taxon>Euarchontoglires</taxon>
        <taxon>Primates</taxon>
        <taxon>Strepsirrhini</taxon>
        <taxon>Lemuriformes</taxon>
        <taxon>Cheirogaleidae</taxon>
        <taxon>Microcebus</taxon>
    </lineage>
</organism>
<dbReference type="EMBL" id="ABDC03029042">
    <property type="status" value="NOT_ANNOTATED_CDS"/>
    <property type="molecule type" value="Genomic_DNA"/>
</dbReference>
<evidence type="ECO:0000256" key="2">
    <source>
        <dbReference type="ARBA" id="ARBA00004613"/>
    </source>
</evidence>
<keyword evidence="11" id="KW-0732">Signal</keyword>
<accession>A0A8C5V3L3</accession>
<sequence length="182" mass="20340">MKHFLLVVNVLVSTLPFLAAVVQNQERSACRENNERLFNQKTVSYVPILYMLNSYPHYEPNFYQRRPAILINSPYMPHTYYAKPAVYMPHAQIPQQQVLPNIHSPTMARHPHRHASLFAIPPKKIEAKTTIPTITTTATIEPTPILATEPVVNSVVLPEASSESITTSTPETTAVPVTSTVA</sequence>
<reference evidence="12" key="1">
    <citation type="submission" date="2016-12" db="EMBL/GenBank/DDBJ databases">
        <title>Mouse lemur reference genome and diversity panel.</title>
        <authorList>
            <person name="Harris R."/>
            <person name="Larsen P."/>
            <person name="Liu Y."/>
            <person name="Hughes D.S."/>
            <person name="Murali S."/>
            <person name="Raveendran M."/>
            <person name="Korchina V."/>
            <person name="Wang M."/>
            <person name="Jhangiani S."/>
            <person name="Bandaranaike D."/>
            <person name="Bellair M."/>
            <person name="Blankenburg K."/>
            <person name="Chao H."/>
            <person name="Dahdouli M."/>
            <person name="Dinh H."/>
            <person name="Doddapaneni H."/>
            <person name="English A."/>
            <person name="Firestine M."/>
            <person name="Gnanaolivu R."/>
            <person name="Gross S."/>
            <person name="Hernandez B."/>
            <person name="Javaid M."/>
            <person name="Jayaseelan J."/>
            <person name="Jones J."/>
            <person name="Khan Z."/>
            <person name="Kovar C."/>
            <person name="Kurapati P."/>
            <person name="Le B."/>
            <person name="Lee S."/>
            <person name="Li M."/>
            <person name="Mathew T."/>
            <person name="Narasimhan A."/>
            <person name="Ngo D."/>
            <person name="Nguyen L."/>
            <person name="Okwuonu G."/>
            <person name="Ongeri F."/>
            <person name="Osuji N."/>
            <person name="Pu L.-L."/>
            <person name="Puazo M."/>
            <person name="Quiroz J."/>
            <person name="Raj R."/>
            <person name="Rajbhandari K."/>
            <person name="Reid J.G."/>
            <person name="Santibanez J."/>
            <person name="Sexton D."/>
            <person name="Skinner E."/>
            <person name="Vee V."/>
            <person name="Weissenberger G."/>
            <person name="Wu Y."/>
            <person name="Xin Y."/>
            <person name="Han Y."/>
            <person name="Campbell C."/>
            <person name="Brown A."/>
            <person name="Sullivan B."/>
            <person name="Shelton J."/>
            <person name="Brown S."/>
            <person name="Dudchenko O."/>
            <person name="Machol I."/>
            <person name="Durand N."/>
            <person name="Shamim M."/>
            <person name="Lieberman A."/>
            <person name="Muzny D.M."/>
            <person name="Richards S."/>
            <person name="Yoder A."/>
            <person name="Worley K.C."/>
            <person name="Rogers J."/>
            <person name="Gibbs R.A."/>
        </authorList>
    </citation>
    <scope>NUCLEOTIDE SEQUENCE [LARGE SCALE GENOMIC DNA]</scope>
</reference>
<keyword evidence="13" id="KW-1185">Reference proteome</keyword>
<dbReference type="Ensembl" id="ENSMICT00000015224.3">
    <property type="protein sequence ID" value="ENSMICP00000013889.3"/>
    <property type="gene ID" value="ENSMICG00000015230.3"/>
</dbReference>
<keyword evidence="7 9" id="KW-0494">Milk protein</keyword>
<dbReference type="Pfam" id="PF00997">
    <property type="entry name" value="Casein_kappa"/>
    <property type="match status" value="1"/>
</dbReference>
<reference evidence="12" key="2">
    <citation type="submission" date="2025-08" db="UniProtKB">
        <authorList>
            <consortium name="Ensembl"/>
        </authorList>
    </citation>
    <scope>IDENTIFICATION</scope>
</reference>
<keyword evidence="8" id="KW-0325">Glycoprotein</keyword>
<evidence type="ECO:0000313" key="12">
    <source>
        <dbReference type="Ensembl" id="ENSMICP00000013889.3"/>
    </source>
</evidence>